<dbReference type="SUPFAM" id="SSF141091">
    <property type="entry name" value="L21p-like"/>
    <property type="match status" value="1"/>
</dbReference>
<dbReference type="GO" id="GO:0005840">
    <property type="term" value="C:ribosome"/>
    <property type="evidence" value="ECO:0007669"/>
    <property type="project" value="UniProtKB-KW"/>
</dbReference>
<evidence type="ECO:0000256" key="5">
    <source>
        <dbReference type="RuleBase" id="RU000563"/>
    </source>
</evidence>
<evidence type="ECO:0000256" key="2">
    <source>
        <dbReference type="ARBA" id="ARBA00022980"/>
    </source>
</evidence>
<comment type="subunit">
    <text evidence="4 5">Part of the 50S ribosomal subunit.</text>
</comment>
<dbReference type="Pfam" id="PF00829">
    <property type="entry name" value="Ribosomal_L21p"/>
    <property type="match status" value="1"/>
</dbReference>
<dbReference type="InterPro" id="IPR001787">
    <property type="entry name" value="Ribosomal_bL21"/>
</dbReference>
<dbReference type="EMBL" id="MG599108">
    <property type="protein sequence ID" value="AWF83705.1"/>
    <property type="molecule type" value="Genomic_DNA"/>
</dbReference>
<dbReference type="InterPro" id="IPR028909">
    <property type="entry name" value="bL21-like"/>
</dbReference>
<dbReference type="GO" id="GO:1990904">
    <property type="term" value="C:ribonucleoprotein complex"/>
    <property type="evidence" value="ECO:0007669"/>
    <property type="project" value="UniProtKB-KW"/>
</dbReference>
<comment type="function">
    <text evidence="4 5">This protein binds to 23S rRNA.</text>
</comment>
<dbReference type="GO" id="GO:0009507">
    <property type="term" value="C:chloroplast"/>
    <property type="evidence" value="ECO:0007669"/>
    <property type="project" value="UniProtKB-SubCell"/>
</dbReference>
<keyword evidence="4" id="KW-0694">RNA-binding</keyword>
<dbReference type="NCBIfam" id="TIGR00061">
    <property type="entry name" value="L21"/>
    <property type="match status" value="1"/>
</dbReference>
<keyword evidence="3 4" id="KW-0687">Ribonucleoprotein</keyword>
<evidence type="ECO:0000256" key="3">
    <source>
        <dbReference type="ARBA" id="ARBA00023274"/>
    </source>
</evidence>
<dbReference type="InterPro" id="IPR036164">
    <property type="entry name" value="bL21-like_sf"/>
</dbReference>
<organism evidence="6">
    <name type="scientific">Isoetes flaccida var. chapmanii</name>
    <dbReference type="NCBI Taxonomy" id="1930680"/>
    <lineage>
        <taxon>Eukaryota</taxon>
        <taxon>Viridiplantae</taxon>
        <taxon>Streptophyta</taxon>
        <taxon>Embryophyta</taxon>
        <taxon>Tracheophyta</taxon>
        <taxon>Lycopodiopsida</taxon>
        <taxon>Isoetales</taxon>
        <taxon>Isoetaceae</taxon>
        <taxon>Isoetes</taxon>
    </lineage>
</organism>
<name>A0A2S1JZ77_9TRAC</name>
<keyword evidence="6" id="KW-0934">Plastid</keyword>
<dbReference type="HAMAP" id="MF_01363">
    <property type="entry name" value="Ribosomal_bL21"/>
    <property type="match status" value="1"/>
</dbReference>
<dbReference type="PANTHER" id="PTHR21349:SF0">
    <property type="entry name" value="LARGE RIBOSOMAL SUBUNIT PROTEIN BL21M"/>
    <property type="match status" value="1"/>
</dbReference>
<dbReference type="GO" id="GO:0019843">
    <property type="term" value="F:rRNA binding"/>
    <property type="evidence" value="ECO:0007669"/>
    <property type="project" value="UniProtKB-UniRule"/>
</dbReference>
<proteinExistence type="inferred from homology"/>
<keyword evidence="6" id="KW-0150">Chloroplast</keyword>
<sequence>MNAYAVIETGGEQIRVEPGRFYDVRHSASLKPNLSSPNTKILIYRVLMIYHESTINLGHPWLGGAVVKGRILQSHLENRITIHKKRSGKKTRRKLGHRQNLVRFVVDSICPNGKDLYE</sequence>
<comment type="similarity">
    <text evidence="1 4 5">Belongs to the bacterial ribosomal protein bL21 family.</text>
</comment>
<keyword evidence="4" id="KW-0699">rRNA-binding</keyword>
<gene>
    <name evidence="4 6" type="primary">rpl21</name>
</gene>
<dbReference type="AlphaFoldDB" id="A0A2S1JZ77"/>
<evidence type="ECO:0000256" key="1">
    <source>
        <dbReference type="ARBA" id="ARBA00008563"/>
    </source>
</evidence>
<accession>A0A2S1JZ77</accession>
<reference evidence="6" key="1">
    <citation type="submission" date="2017-12" db="EMBL/GenBank/DDBJ databases">
        <title>A whole chloroplast genome phylogeny of diploid species of Isoetes (Isoetaceae, Lycopodiophyta) in the southeastern United States.</title>
        <authorList>
            <person name="Schafran P.W."/>
            <person name="Zimmer E.A."/>
            <person name="Taylor W.C."/>
            <person name="Musselman L.J."/>
        </authorList>
    </citation>
    <scope>NUCLEOTIDE SEQUENCE</scope>
</reference>
<evidence type="ECO:0000313" key="6">
    <source>
        <dbReference type="EMBL" id="AWF83705.1"/>
    </source>
</evidence>
<dbReference type="GO" id="GO:0006412">
    <property type="term" value="P:translation"/>
    <property type="evidence" value="ECO:0007669"/>
    <property type="project" value="UniProtKB-UniRule"/>
</dbReference>
<protein>
    <recommendedName>
        <fullName evidence="4">Large ribosomal subunit protein bL21c</fullName>
    </recommendedName>
</protein>
<comment type="subcellular location">
    <subcellularLocation>
        <location evidence="4">Plastid</location>
        <location evidence="4">Chloroplast</location>
    </subcellularLocation>
</comment>
<dbReference type="GO" id="GO:0003735">
    <property type="term" value="F:structural constituent of ribosome"/>
    <property type="evidence" value="ECO:0007669"/>
    <property type="project" value="InterPro"/>
</dbReference>
<dbReference type="PANTHER" id="PTHR21349">
    <property type="entry name" value="50S RIBOSOMAL PROTEIN L21"/>
    <property type="match status" value="1"/>
</dbReference>
<keyword evidence="2 4" id="KW-0689">Ribosomal protein</keyword>
<evidence type="ECO:0000256" key="4">
    <source>
        <dbReference type="HAMAP-Rule" id="MF_01363"/>
    </source>
</evidence>
<geneLocation type="chloroplast" evidence="6"/>